<name>A0A0D2G2D9_9EURO</name>
<dbReference type="GO" id="GO:0006355">
    <property type="term" value="P:regulation of DNA-templated transcription"/>
    <property type="evidence" value="ECO:0007669"/>
    <property type="project" value="InterPro"/>
</dbReference>
<gene>
    <name evidence="2" type="ORF">Z518_03359</name>
</gene>
<protein>
    <recommendedName>
        <fullName evidence="1">Azaphilone pigments biosynthesis cluster protein L N-terminal domain-containing protein</fullName>
    </recommendedName>
</protein>
<dbReference type="PANTHER" id="PTHR36167:SF4">
    <property type="entry name" value="FUNGAL N-TERMINAL DOMAIN-CONTAINING PROTEIN"/>
    <property type="match status" value="1"/>
</dbReference>
<dbReference type="HOGENOM" id="CLU_1235622_0_0_1"/>
<dbReference type="InterPro" id="IPR039327">
    <property type="entry name" value="CON7-like"/>
</dbReference>
<dbReference type="AlphaFoldDB" id="A0A0D2G2D9"/>
<dbReference type="GeneID" id="25291430"/>
<dbReference type="PANTHER" id="PTHR36167">
    <property type="entry name" value="C2H2 FINGER DOMAIN TRANSCRIPTION FACTOR (EUROFUNG)-RELATED"/>
    <property type="match status" value="1"/>
</dbReference>
<proteinExistence type="predicted"/>
<dbReference type="EMBL" id="KN847476">
    <property type="protein sequence ID" value="KIX08702.1"/>
    <property type="molecule type" value="Genomic_DNA"/>
</dbReference>
<accession>A0A0D2G2D9</accession>
<organism evidence="2 3">
    <name type="scientific">Rhinocladiella mackenziei CBS 650.93</name>
    <dbReference type="NCBI Taxonomy" id="1442369"/>
    <lineage>
        <taxon>Eukaryota</taxon>
        <taxon>Fungi</taxon>
        <taxon>Dikarya</taxon>
        <taxon>Ascomycota</taxon>
        <taxon>Pezizomycotina</taxon>
        <taxon>Eurotiomycetes</taxon>
        <taxon>Chaetothyriomycetidae</taxon>
        <taxon>Chaetothyriales</taxon>
        <taxon>Herpotrichiellaceae</taxon>
        <taxon>Rhinocladiella</taxon>
    </lineage>
</organism>
<dbReference type="Pfam" id="PF17111">
    <property type="entry name" value="PigL_N"/>
    <property type="match status" value="1"/>
</dbReference>
<evidence type="ECO:0000313" key="3">
    <source>
        <dbReference type="Proteomes" id="UP000053617"/>
    </source>
</evidence>
<evidence type="ECO:0000259" key="1">
    <source>
        <dbReference type="Pfam" id="PF17111"/>
    </source>
</evidence>
<reference evidence="2 3" key="1">
    <citation type="submission" date="2015-01" db="EMBL/GenBank/DDBJ databases">
        <title>The Genome Sequence of Rhinocladiella mackenzie CBS 650.93.</title>
        <authorList>
            <consortium name="The Broad Institute Genomics Platform"/>
            <person name="Cuomo C."/>
            <person name="de Hoog S."/>
            <person name="Gorbushina A."/>
            <person name="Stielow B."/>
            <person name="Teixiera M."/>
            <person name="Abouelleil A."/>
            <person name="Chapman S.B."/>
            <person name="Priest M."/>
            <person name="Young S.K."/>
            <person name="Wortman J."/>
            <person name="Nusbaum C."/>
            <person name="Birren B."/>
        </authorList>
    </citation>
    <scope>NUCLEOTIDE SEQUENCE [LARGE SCALE GENOMIC DNA]</scope>
    <source>
        <strain evidence="2 3">CBS 650.93</strain>
    </source>
</reference>
<keyword evidence="3" id="KW-1185">Reference proteome</keyword>
<dbReference type="OrthoDB" id="5431013at2759"/>
<dbReference type="Proteomes" id="UP000053617">
    <property type="component" value="Unassembled WGS sequence"/>
</dbReference>
<dbReference type="VEuPathDB" id="FungiDB:Z518_03359"/>
<dbReference type="STRING" id="1442369.A0A0D2G2D9"/>
<evidence type="ECO:0000313" key="2">
    <source>
        <dbReference type="EMBL" id="KIX08702.1"/>
    </source>
</evidence>
<dbReference type="RefSeq" id="XP_013275838.1">
    <property type="nucleotide sequence ID" value="XM_013420384.1"/>
</dbReference>
<dbReference type="InterPro" id="IPR031348">
    <property type="entry name" value="PigL_N"/>
</dbReference>
<sequence>MSGLEILGITASIVQVADLGARVSVNLFTFSRTVRGAQKSIQGISEEIAVTSTVLSQLGNELKRMFQGSQNHSQEYHDCCQDIFKQLEHAINTNDQESGASATLTDLKKRLKFTFMEPHIDSLQSKLERFKSSLLVMLNLLIFAGQVRRFVMPSHESLRLLKEQNALLQGLASSDAASLLRERAQEQPSENSKAEAQKCPISTMTSTTKLNRYTSKPPIYAKLL</sequence>
<feature type="domain" description="Azaphilone pigments biosynthesis cluster protein L N-terminal" evidence="1">
    <location>
        <begin position="5"/>
        <end position="157"/>
    </location>
</feature>